<dbReference type="GO" id="GO:0007165">
    <property type="term" value="P:signal transduction"/>
    <property type="evidence" value="ECO:0007669"/>
    <property type="project" value="UniProtKB-KW"/>
</dbReference>
<evidence type="ECO:0000256" key="1">
    <source>
        <dbReference type="ARBA" id="ARBA00023224"/>
    </source>
</evidence>
<reference evidence="8" key="1">
    <citation type="journal article" date="2021" name="PeerJ">
        <title>Extensive microbial diversity within the chicken gut microbiome revealed by metagenomics and culture.</title>
        <authorList>
            <person name="Gilroy R."/>
            <person name="Ravi A."/>
            <person name="Getino M."/>
            <person name="Pursley I."/>
            <person name="Horton D.L."/>
            <person name="Alikhan N.F."/>
            <person name="Baker D."/>
            <person name="Gharbi K."/>
            <person name="Hall N."/>
            <person name="Watson M."/>
            <person name="Adriaenssens E.M."/>
            <person name="Foster-Nyarko E."/>
            <person name="Jarju S."/>
            <person name="Secka A."/>
            <person name="Antonio M."/>
            <person name="Oren A."/>
            <person name="Chaudhuri R.R."/>
            <person name="La Ragione R."/>
            <person name="Hildebrand F."/>
            <person name="Pallen M.J."/>
        </authorList>
    </citation>
    <scope>NUCLEOTIDE SEQUENCE</scope>
    <source>
        <strain evidence="8">B5-657</strain>
    </source>
</reference>
<dbReference type="Gene3D" id="6.10.340.10">
    <property type="match status" value="1"/>
</dbReference>
<comment type="similarity">
    <text evidence="2">Belongs to the methyl-accepting chemotaxis (MCP) protein family.</text>
</comment>
<evidence type="ECO:0000256" key="3">
    <source>
        <dbReference type="PROSITE-ProRule" id="PRU00284"/>
    </source>
</evidence>
<dbReference type="SUPFAM" id="SSF103190">
    <property type="entry name" value="Sensory domain-like"/>
    <property type="match status" value="1"/>
</dbReference>
<dbReference type="CDD" id="cd06225">
    <property type="entry name" value="HAMP"/>
    <property type="match status" value="1"/>
</dbReference>
<dbReference type="GO" id="GO:0016020">
    <property type="term" value="C:membrane"/>
    <property type="evidence" value="ECO:0007669"/>
    <property type="project" value="InterPro"/>
</dbReference>
<dbReference type="Proteomes" id="UP000824229">
    <property type="component" value="Unassembled WGS sequence"/>
</dbReference>
<dbReference type="SMART" id="SM00304">
    <property type="entry name" value="HAMP"/>
    <property type="match status" value="1"/>
</dbReference>
<feature type="domain" description="Methyl-accepting transducer" evidence="6">
    <location>
        <begin position="290"/>
        <end position="527"/>
    </location>
</feature>
<evidence type="ECO:0000256" key="5">
    <source>
        <dbReference type="SAM" id="Phobius"/>
    </source>
</evidence>
<dbReference type="PROSITE" id="PS50885">
    <property type="entry name" value="HAMP"/>
    <property type="match status" value="1"/>
</dbReference>
<dbReference type="InterPro" id="IPR029151">
    <property type="entry name" value="Sensor-like_sf"/>
</dbReference>
<dbReference type="PROSITE" id="PS50111">
    <property type="entry name" value="CHEMOTAXIS_TRANSDUC_2"/>
    <property type="match status" value="1"/>
</dbReference>
<protein>
    <recommendedName>
        <fullName evidence="10">Methyl-accepting chemotaxis protein</fullName>
    </recommendedName>
</protein>
<dbReference type="SUPFAM" id="SSF58104">
    <property type="entry name" value="Methyl-accepting chemotaxis protein (MCP) signaling domain"/>
    <property type="match status" value="2"/>
</dbReference>
<name>A0A9E2NLS9_9FIRM</name>
<dbReference type="InterPro" id="IPR003660">
    <property type="entry name" value="HAMP_dom"/>
</dbReference>
<organism evidence="8 9">
    <name type="scientific">Candidatus Cellulosilyticum pullistercoris</name>
    <dbReference type="NCBI Taxonomy" id="2838521"/>
    <lineage>
        <taxon>Bacteria</taxon>
        <taxon>Bacillati</taxon>
        <taxon>Bacillota</taxon>
        <taxon>Clostridia</taxon>
        <taxon>Lachnospirales</taxon>
        <taxon>Cellulosilyticaceae</taxon>
        <taxon>Cellulosilyticum</taxon>
    </lineage>
</organism>
<keyword evidence="4" id="KW-0175">Coiled coil</keyword>
<dbReference type="Gene3D" id="1.10.287.950">
    <property type="entry name" value="Methyl-accepting chemotaxis protein"/>
    <property type="match status" value="2"/>
</dbReference>
<evidence type="ECO:0000259" key="6">
    <source>
        <dbReference type="PROSITE" id="PS50111"/>
    </source>
</evidence>
<proteinExistence type="inferred from homology"/>
<dbReference type="InterPro" id="IPR004089">
    <property type="entry name" value="MCPsignal_dom"/>
</dbReference>
<evidence type="ECO:0000313" key="9">
    <source>
        <dbReference type="Proteomes" id="UP000824229"/>
    </source>
</evidence>
<dbReference type="PANTHER" id="PTHR32089">
    <property type="entry name" value="METHYL-ACCEPTING CHEMOTAXIS PROTEIN MCPB"/>
    <property type="match status" value="1"/>
</dbReference>
<keyword evidence="5" id="KW-0812">Transmembrane</keyword>
<keyword evidence="5" id="KW-1133">Transmembrane helix</keyword>
<evidence type="ECO:0000259" key="7">
    <source>
        <dbReference type="PROSITE" id="PS50885"/>
    </source>
</evidence>
<evidence type="ECO:0000256" key="4">
    <source>
        <dbReference type="SAM" id="Coils"/>
    </source>
</evidence>
<keyword evidence="5" id="KW-0472">Membrane</keyword>
<comment type="caution">
    <text evidence="8">The sequence shown here is derived from an EMBL/GenBank/DDBJ whole genome shotgun (WGS) entry which is preliminary data.</text>
</comment>
<feature type="transmembrane region" description="Helical" evidence="5">
    <location>
        <begin position="20"/>
        <end position="40"/>
    </location>
</feature>
<evidence type="ECO:0000313" key="8">
    <source>
        <dbReference type="EMBL" id="MBU3804752.1"/>
    </source>
</evidence>
<keyword evidence="1 3" id="KW-0807">Transducer</keyword>
<feature type="domain" description="HAMP" evidence="7">
    <location>
        <begin position="219"/>
        <end position="271"/>
    </location>
</feature>
<sequence length="573" mass="64113">MELNNKEGNRFSLKAKLSLMTSLIMIVSIVVVSAICYGDLYKHTTNLLQQQALSVAKSAVRLIDGDEFERISLSLDSNDTYYEESLGILKDLNKDIGQGMLYTIVNQDQDYYTYVIDGSGTVEIGHKQVKSDFSKEAALAFKEGKSYFCEPYSVETFNKYYISAFVPIFNSQNQVVGVMEYDYEGAEIAAITKEMLGHIIKATVVLISCSLIINYLVLKRLFKPIEKLIETIEVIAKGDLTIELTSQAPEEIKQIHNALNKTVYNIRGILEKIKEASKKVTVASKSILVTSKDASEVYEELAVSTMKIVDTTQKQIDVSKKVECTLEELQQDIQSVYEKVDKKKKEYARMDEIASQSIKGIEEVEKQISHIESRLALASQVSSQISNHINGIQDMIMTILRISEQTTLLALTVREQREKKQDTSHLGVENVEALIKQSHLATKEIKGIIGFIDEQLGAISCEIKESTKQVELGLKATVKSKDALITICDNSKVMGERANQAYITINEILDKSSSISESVRNIGEVSTYIDSSTMNLLAITEEQVATSDEFKTMAKLLREQAKLLDDSISRFKV</sequence>
<dbReference type="AlphaFoldDB" id="A0A9E2NLS9"/>
<evidence type="ECO:0008006" key="10">
    <source>
        <dbReference type="Google" id="ProtNLM"/>
    </source>
</evidence>
<feature type="coiled-coil region" evidence="4">
    <location>
        <begin position="319"/>
        <end position="381"/>
    </location>
</feature>
<accession>A0A9E2NLS9</accession>
<feature type="transmembrane region" description="Helical" evidence="5">
    <location>
        <begin position="199"/>
        <end position="218"/>
    </location>
</feature>
<dbReference type="SMART" id="SM00283">
    <property type="entry name" value="MA"/>
    <property type="match status" value="1"/>
</dbReference>
<dbReference type="EMBL" id="JAHLFQ010000195">
    <property type="protein sequence ID" value="MBU3804752.1"/>
    <property type="molecule type" value="Genomic_DNA"/>
</dbReference>
<reference evidence="8" key="2">
    <citation type="submission" date="2021-04" db="EMBL/GenBank/DDBJ databases">
        <authorList>
            <person name="Gilroy R."/>
        </authorList>
    </citation>
    <scope>NUCLEOTIDE SEQUENCE</scope>
    <source>
        <strain evidence="8">B5-657</strain>
    </source>
</reference>
<evidence type="ECO:0000256" key="2">
    <source>
        <dbReference type="ARBA" id="ARBA00029447"/>
    </source>
</evidence>
<gene>
    <name evidence="8" type="ORF">H9872_08340</name>
</gene>
<dbReference type="PANTHER" id="PTHR32089:SF112">
    <property type="entry name" value="LYSOZYME-LIKE PROTEIN-RELATED"/>
    <property type="match status" value="1"/>
</dbReference>